<dbReference type="InterPro" id="IPR036291">
    <property type="entry name" value="NAD(P)-bd_dom_sf"/>
</dbReference>
<dbReference type="InterPro" id="IPR016102">
    <property type="entry name" value="Succinyl-CoA_synth-like"/>
</dbReference>
<dbReference type="PANTHER" id="PTHR42793:SF1">
    <property type="entry name" value="PEPTIDYL-LYSINE N-ACETYLTRANSFERASE PATZ"/>
    <property type="match status" value="1"/>
</dbReference>
<dbReference type="GO" id="GO:0005524">
    <property type="term" value="F:ATP binding"/>
    <property type="evidence" value="ECO:0007669"/>
    <property type="project" value="InterPro"/>
</dbReference>
<dbReference type="Pfam" id="PF13607">
    <property type="entry name" value="Succ_CoA_lig"/>
    <property type="match status" value="1"/>
</dbReference>
<reference evidence="3 6" key="2">
    <citation type="submission" date="2019-02" db="EMBL/GenBank/DDBJ databases">
        <title>Complete genome sequence of Desulfobacter hydrogenophilus AcRS1.</title>
        <authorList>
            <person name="Marietou A."/>
            <person name="Lund M.B."/>
            <person name="Marshall I.P.G."/>
            <person name="Schreiber L."/>
            <person name="Jorgensen B."/>
        </authorList>
    </citation>
    <scope>NUCLEOTIDE SEQUENCE [LARGE SCALE GENOMIC DNA]</scope>
    <source>
        <strain evidence="3 6">AcRS1</strain>
    </source>
</reference>
<feature type="domain" description="Succinyl-CoA synthetase-like flavodoxin" evidence="2">
    <location>
        <begin position="477"/>
        <end position="609"/>
    </location>
</feature>
<dbReference type="SUPFAM" id="SSF52210">
    <property type="entry name" value="Succinyl-CoA synthetase domains"/>
    <property type="match status" value="2"/>
</dbReference>
<dbReference type="Pfam" id="PF13380">
    <property type="entry name" value="CoA_binding_2"/>
    <property type="match status" value="1"/>
</dbReference>
<name>A0A328FFE5_9BACT</name>
<dbReference type="Gene3D" id="3.30.1490.20">
    <property type="entry name" value="ATP-grasp fold, A domain"/>
    <property type="match status" value="1"/>
</dbReference>
<sequence>MQLDIDFDSIDQIFSNAWDQGRDFLFESEVYDLLAKSGAETFPRARLIERGARISDDELVDMPGRKSVLKIVSPYIVHKTEVGGVRVVDKDPNKIRSAVRRMFYEVPENYAAGLARAQEGLPAHYRGLTGDDLTAAVSRDVKGVLQVQYMPPDSAAFGNELIVGLRHTREFGAILSAGLGGTDTELYARRFRKGQAIVAASLAMCTGERFFKLYRKTISYRKLAGLTRGQRRIVTDEQLVECFESFIRMGNTYCCENPKAVFVINEIEINPFAFTDFLMVPLDGMCRFSKQRRTVPKRPVAKIDNLLHPVRMGIIGVSATRKNFGRIILDNVLAQGFDPENMVIFKKGMDQFQGIDCLPDPAALANSGKEKLDLFIVAIGADQVPDLVQEIIEKDVAHAVMLIPGGLGETHDSRDRAEQVIDAISAARTRPDTDGGPVFLGANCMGVISLPGRFDTWFIPEEKLPKDRSCPGTFCRAALISQSGAFMLHRIHQCPQLAPAYMISMGNQTDLTLGDMMIYFKDSDQVDVIAVYAEGFNDLDGLVFCRAVRDAVLAGKEVVFYKAGRTPEGQAATSSHTASLAGDYMVCESCVSQAGAIVARTFSEFQELMLLAETLNTKTIHGNCLAAVSGAGFEAVGMADSIQSDDFTMELARFDNKTVAKVRSVLAAEGLDRLVTISNPIDINPAADDQVHGDIAAILCRDPGVDTVIISVDPMSPAMRTLDTDPENRFSMHHKGALLHRLKHLNNTSATPIVAVVDGGRLYDPLRDALIAGGIPVFKVCDGAVAALSLYIHGRLRANAIRMSQGKGVIHD</sequence>
<dbReference type="RefSeq" id="WP_111953690.1">
    <property type="nucleotide sequence ID" value="NZ_CP036313.1"/>
</dbReference>
<evidence type="ECO:0000313" key="6">
    <source>
        <dbReference type="Proteomes" id="UP000293902"/>
    </source>
</evidence>
<evidence type="ECO:0000313" key="3">
    <source>
        <dbReference type="EMBL" id="QBH12705.1"/>
    </source>
</evidence>
<dbReference type="EMBL" id="QLNI01000005">
    <property type="protein sequence ID" value="RAM03328.1"/>
    <property type="molecule type" value="Genomic_DNA"/>
</dbReference>
<evidence type="ECO:0000259" key="2">
    <source>
        <dbReference type="Pfam" id="PF13607"/>
    </source>
</evidence>
<dbReference type="Gene3D" id="3.40.50.261">
    <property type="entry name" value="Succinyl-CoA synthetase domains"/>
    <property type="match status" value="2"/>
</dbReference>
<dbReference type="OrthoDB" id="9807426at2"/>
<dbReference type="InterPro" id="IPR003781">
    <property type="entry name" value="CoA-bd"/>
</dbReference>
<reference evidence="4 5" key="1">
    <citation type="submission" date="2018-06" db="EMBL/GenBank/DDBJ databases">
        <title>Complete Genome Sequence of Desulfobacter hydrogenophilus (DSM3380).</title>
        <authorList>
            <person name="Marietou A."/>
            <person name="Schreiber L."/>
            <person name="Marshall I."/>
            <person name="Jorgensen B."/>
        </authorList>
    </citation>
    <scope>NUCLEOTIDE SEQUENCE [LARGE SCALE GENOMIC DNA]</scope>
    <source>
        <strain evidence="4 5">DSM 3380</strain>
    </source>
</reference>
<dbReference type="AlphaFoldDB" id="A0A328FFE5"/>
<evidence type="ECO:0000313" key="4">
    <source>
        <dbReference type="EMBL" id="RAM03328.1"/>
    </source>
</evidence>
<evidence type="ECO:0000313" key="5">
    <source>
        <dbReference type="Proteomes" id="UP000248798"/>
    </source>
</evidence>
<dbReference type="Proteomes" id="UP000293902">
    <property type="component" value="Chromosome"/>
</dbReference>
<dbReference type="InterPro" id="IPR013815">
    <property type="entry name" value="ATP_grasp_subdomain_1"/>
</dbReference>
<dbReference type="SUPFAM" id="SSF51735">
    <property type="entry name" value="NAD(P)-binding Rossmann-fold domains"/>
    <property type="match status" value="1"/>
</dbReference>
<dbReference type="InterPro" id="IPR032875">
    <property type="entry name" value="Succ_CoA_lig_flav_dom"/>
</dbReference>
<evidence type="ECO:0000259" key="1">
    <source>
        <dbReference type="Pfam" id="PF13380"/>
    </source>
</evidence>
<gene>
    <name evidence="4" type="ORF">DO021_03290</name>
    <name evidence="3" type="ORF">EYB58_07175</name>
</gene>
<dbReference type="Pfam" id="PF13549">
    <property type="entry name" value="ATP-grasp_5"/>
    <property type="match status" value="2"/>
</dbReference>
<proteinExistence type="predicted"/>
<feature type="domain" description="CoA-binding" evidence="1">
    <location>
        <begin position="313"/>
        <end position="447"/>
    </location>
</feature>
<dbReference type="Proteomes" id="UP000248798">
    <property type="component" value="Unassembled WGS sequence"/>
</dbReference>
<dbReference type="EMBL" id="CP036313">
    <property type="protein sequence ID" value="QBH12705.1"/>
    <property type="molecule type" value="Genomic_DNA"/>
</dbReference>
<keyword evidence="6" id="KW-1185">Reference proteome</keyword>
<protein>
    <submittedName>
        <fullName evidence="4">CoA-binding protein</fullName>
    </submittedName>
</protein>
<dbReference type="PANTHER" id="PTHR42793">
    <property type="entry name" value="COA BINDING DOMAIN CONTAINING PROTEIN"/>
    <property type="match status" value="1"/>
</dbReference>
<dbReference type="Gene3D" id="3.40.50.720">
    <property type="entry name" value="NAD(P)-binding Rossmann-like Domain"/>
    <property type="match status" value="1"/>
</dbReference>
<accession>A0A328FFE5</accession>
<organism evidence="4 5">
    <name type="scientific">Desulfobacter hydrogenophilus</name>
    <dbReference type="NCBI Taxonomy" id="2291"/>
    <lineage>
        <taxon>Bacteria</taxon>
        <taxon>Pseudomonadati</taxon>
        <taxon>Thermodesulfobacteriota</taxon>
        <taxon>Desulfobacteria</taxon>
        <taxon>Desulfobacterales</taxon>
        <taxon>Desulfobacteraceae</taxon>
        <taxon>Desulfobacter</taxon>
    </lineage>
</organism>
<dbReference type="Gene3D" id="3.30.470.20">
    <property type="entry name" value="ATP-grasp fold, B domain"/>
    <property type="match status" value="1"/>
</dbReference>